<dbReference type="SUPFAM" id="SSF64518">
    <property type="entry name" value="Phase 1 flagellin"/>
    <property type="match status" value="1"/>
</dbReference>
<dbReference type="Proteomes" id="UP001150830">
    <property type="component" value="Unassembled WGS sequence"/>
</dbReference>
<dbReference type="PRINTS" id="PR00207">
    <property type="entry name" value="FLAGELLIN"/>
</dbReference>
<dbReference type="Pfam" id="PF00669">
    <property type="entry name" value="Flagellin_N"/>
    <property type="match status" value="1"/>
</dbReference>
<proteinExistence type="inferred from homology"/>
<feature type="domain" description="Flagellin C-terminal" evidence="6">
    <location>
        <begin position="184"/>
        <end position="268"/>
    </location>
</feature>
<dbReference type="EMBL" id="JAPNOA010000018">
    <property type="protein sequence ID" value="MCY0964583.1"/>
    <property type="molecule type" value="Genomic_DNA"/>
</dbReference>
<dbReference type="AlphaFoldDB" id="A0A9X3ISW4"/>
<keyword evidence="7" id="KW-0282">Flagellum</keyword>
<dbReference type="InterPro" id="IPR042187">
    <property type="entry name" value="Flagellin_C_sub2"/>
</dbReference>
<comment type="similarity">
    <text evidence="1 4">Belongs to the bacterial flagellin family.</text>
</comment>
<feature type="domain" description="Flagellin N-terminal" evidence="5">
    <location>
        <begin position="11"/>
        <end position="137"/>
    </location>
</feature>
<dbReference type="RefSeq" id="WP_283172798.1">
    <property type="nucleotide sequence ID" value="NZ_JAPNOA010000018.1"/>
</dbReference>
<keyword evidence="7" id="KW-0969">Cilium</keyword>
<evidence type="ECO:0000313" key="7">
    <source>
        <dbReference type="EMBL" id="MCY0964583.1"/>
    </source>
</evidence>
<keyword evidence="2 4" id="KW-0964">Secreted</keyword>
<protein>
    <recommendedName>
        <fullName evidence="4">Flagellin</fullName>
    </recommendedName>
</protein>
<evidence type="ECO:0000256" key="1">
    <source>
        <dbReference type="ARBA" id="ARBA00005709"/>
    </source>
</evidence>
<sequence length="269" mass="27864">MSDVGSLSASYSSYSGASASTQASAQQLSSGQRISSAAGDAAGMAIGSRMSAQLSGMDMAARNSMDGVSMVQTASGALDTLTSNMSRMRELAVQAGNGTLNDSDRAAIQSEINQLNEQNSSLLEDANYNGQALFQNSQPMQLQTGPNAGDTTELATGDLLQTLKDSGVFSLDVSSSDAASMSLSTLDLALSQVGERQSGLGALSNRLDSNLDNLAERRLNTAAAQSRIMDTDIAKAASEWSSSQIKDQMQLAMQAQANAHAGDMLQLLG</sequence>
<dbReference type="InterPro" id="IPR001492">
    <property type="entry name" value="Flagellin"/>
</dbReference>
<dbReference type="GO" id="GO:0009288">
    <property type="term" value="C:bacterial-type flagellum"/>
    <property type="evidence" value="ECO:0007669"/>
    <property type="project" value="UniProtKB-SubCell"/>
</dbReference>
<accession>A0A9X3ISW4</accession>
<evidence type="ECO:0000256" key="4">
    <source>
        <dbReference type="RuleBase" id="RU362073"/>
    </source>
</evidence>
<keyword evidence="7" id="KW-0966">Cell projection</keyword>
<comment type="caution">
    <text evidence="7">The sequence shown here is derived from an EMBL/GenBank/DDBJ whole genome shotgun (WGS) entry which is preliminary data.</text>
</comment>
<name>A0A9X3ISW4_9GAMM</name>
<comment type="subcellular location">
    <subcellularLocation>
        <location evidence="4">Secreted</location>
    </subcellularLocation>
    <subcellularLocation>
        <location evidence="4">Bacterial flagellum</location>
    </subcellularLocation>
</comment>
<dbReference type="PANTHER" id="PTHR42792">
    <property type="entry name" value="FLAGELLIN"/>
    <property type="match status" value="1"/>
</dbReference>
<evidence type="ECO:0000313" key="8">
    <source>
        <dbReference type="Proteomes" id="UP001150830"/>
    </source>
</evidence>
<dbReference type="InterPro" id="IPR001029">
    <property type="entry name" value="Flagellin_N"/>
</dbReference>
<dbReference type="Pfam" id="PF00700">
    <property type="entry name" value="Flagellin_C"/>
    <property type="match status" value="1"/>
</dbReference>
<dbReference type="Gene3D" id="6.10.10.10">
    <property type="entry name" value="Flagellar export chaperone, C-terminal domain"/>
    <property type="match status" value="1"/>
</dbReference>
<organism evidence="7 8">
    <name type="scientific">Parathalassolituus penaei</name>
    <dbReference type="NCBI Taxonomy" id="2997323"/>
    <lineage>
        <taxon>Bacteria</taxon>
        <taxon>Pseudomonadati</taxon>
        <taxon>Pseudomonadota</taxon>
        <taxon>Gammaproteobacteria</taxon>
        <taxon>Oceanospirillales</taxon>
        <taxon>Oceanospirillaceae</taxon>
        <taxon>Parathalassolituus</taxon>
    </lineage>
</organism>
<evidence type="ECO:0000259" key="6">
    <source>
        <dbReference type="Pfam" id="PF00700"/>
    </source>
</evidence>
<comment type="function">
    <text evidence="4">Flagellin is the subunit protein which polymerizes to form the filaments of bacterial flagella.</text>
</comment>
<evidence type="ECO:0000259" key="5">
    <source>
        <dbReference type="Pfam" id="PF00669"/>
    </source>
</evidence>
<dbReference type="GO" id="GO:0005576">
    <property type="term" value="C:extracellular region"/>
    <property type="evidence" value="ECO:0007669"/>
    <property type="project" value="UniProtKB-SubCell"/>
</dbReference>
<evidence type="ECO:0000256" key="3">
    <source>
        <dbReference type="ARBA" id="ARBA00023143"/>
    </source>
</evidence>
<dbReference type="Gene3D" id="1.20.1330.10">
    <property type="entry name" value="f41 fragment of flagellin, N-terminal domain"/>
    <property type="match status" value="2"/>
</dbReference>
<dbReference type="GO" id="GO:0005198">
    <property type="term" value="F:structural molecule activity"/>
    <property type="evidence" value="ECO:0007669"/>
    <property type="project" value="UniProtKB-UniRule"/>
</dbReference>
<dbReference type="InterPro" id="IPR046358">
    <property type="entry name" value="Flagellin_C"/>
</dbReference>
<reference evidence="7" key="1">
    <citation type="submission" date="2022-11" db="EMBL/GenBank/DDBJ databases">
        <title>Parathalassolutuus dongxingensis gen. nov., sp. nov., a novel member of family Oceanospirillaceae isolated from a coastal shrimp pond in Guangxi, China.</title>
        <authorList>
            <person name="Chen H."/>
        </authorList>
    </citation>
    <scope>NUCLEOTIDE SEQUENCE</scope>
    <source>
        <strain evidence="7">G-43</strain>
    </source>
</reference>
<dbReference type="PANTHER" id="PTHR42792:SF2">
    <property type="entry name" value="FLAGELLIN"/>
    <property type="match status" value="1"/>
</dbReference>
<evidence type="ECO:0000256" key="2">
    <source>
        <dbReference type="ARBA" id="ARBA00022525"/>
    </source>
</evidence>
<keyword evidence="3 4" id="KW-0975">Bacterial flagellum</keyword>
<gene>
    <name evidence="7" type="ORF">OUO13_05235</name>
</gene>
<keyword evidence="8" id="KW-1185">Reference proteome</keyword>